<evidence type="ECO:0000256" key="7">
    <source>
        <dbReference type="SAM" id="SignalP"/>
    </source>
</evidence>
<evidence type="ECO:0000256" key="1">
    <source>
        <dbReference type="ARBA" id="ARBA00011079"/>
    </source>
</evidence>
<feature type="chain" id="PRO_5020028803" evidence="7">
    <location>
        <begin position="22"/>
        <end position="527"/>
    </location>
</feature>
<dbReference type="InterPro" id="IPR029058">
    <property type="entry name" value="AB_hydrolase_fold"/>
</dbReference>
<dbReference type="InterPro" id="IPR008758">
    <property type="entry name" value="Peptidase_S28"/>
</dbReference>
<protein>
    <submittedName>
        <fullName evidence="8">RNA-binding protein 5</fullName>
    </submittedName>
</protein>
<evidence type="ECO:0000256" key="6">
    <source>
        <dbReference type="SAM" id="MobiDB-lite"/>
    </source>
</evidence>
<dbReference type="FunFam" id="3.40.50.1820:FF:000200">
    <property type="entry name" value="Serine protease 16"/>
    <property type="match status" value="1"/>
</dbReference>
<dbReference type="GO" id="GO:0005764">
    <property type="term" value="C:lysosome"/>
    <property type="evidence" value="ECO:0007669"/>
    <property type="project" value="TreeGrafter"/>
</dbReference>
<dbReference type="Gene3D" id="1.20.120.980">
    <property type="entry name" value="Serine carboxypeptidase S28, SKS domain"/>
    <property type="match status" value="1"/>
</dbReference>
<keyword evidence="9" id="KW-1185">Reference proteome</keyword>
<dbReference type="SUPFAM" id="SSF53474">
    <property type="entry name" value="alpha/beta-Hydrolases"/>
    <property type="match status" value="1"/>
</dbReference>
<keyword evidence="3 7" id="KW-0732">Signal</keyword>
<evidence type="ECO:0000256" key="2">
    <source>
        <dbReference type="ARBA" id="ARBA00022670"/>
    </source>
</evidence>
<organism evidence="8 9">
    <name type="scientific">Platysternon megacephalum</name>
    <name type="common">big-headed turtle</name>
    <dbReference type="NCBI Taxonomy" id="55544"/>
    <lineage>
        <taxon>Eukaryota</taxon>
        <taxon>Metazoa</taxon>
        <taxon>Chordata</taxon>
        <taxon>Craniata</taxon>
        <taxon>Vertebrata</taxon>
        <taxon>Euteleostomi</taxon>
        <taxon>Archelosauria</taxon>
        <taxon>Testudinata</taxon>
        <taxon>Testudines</taxon>
        <taxon>Cryptodira</taxon>
        <taxon>Durocryptodira</taxon>
        <taxon>Testudinoidea</taxon>
        <taxon>Platysternidae</taxon>
        <taxon>Platysternon</taxon>
    </lineage>
</organism>
<keyword evidence="2" id="KW-0645">Protease</keyword>
<dbReference type="PANTHER" id="PTHR11010:SF11">
    <property type="entry name" value="THYMUS-SPECIFIC SERINE PROTEASE"/>
    <property type="match status" value="1"/>
</dbReference>
<dbReference type="GO" id="GO:0006508">
    <property type="term" value="P:proteolysis"/>
    <property type="evidence" value="ECO:0007669"/>
    <property type="project" value="UniProtKB-KW"/>
</dbReference>
<feature type="compositionally biased region" description="Basic and acidic residues" evidence="6">
    <location>
        <begin position="494"/>
        <end position="508"/>
    </location>
</feature>
<evidence type="ECO:0000313" key="9">
    <source>
        <dbReference type="Proteomes" id="UP000297703"/>
    </source>
</evidence>
<feature type="signal peptide" evidence="7">
    <location>
        <begin position="1"/>
        <end position="21"/>
    </location>
</feature>
<accession>A0A4D9DQQ6</accession>
<dbReference type="AlphaFoldDB" id="A0A4D9DQQ6"/>
<evidence type="ECO:0000256" key="3">
    <source>
        <dbReference type="ARBA" id="ARBA00022729"/>
    </source>
</evidence>
<feature type="compositionally biased region" description="Low complexity" evidence="6">
    <location>
        <begin position="510"/>
        <end position="520"/>
    </location>
</feature>
<reference evidence="8 9" key="1">
    <citation type="submission" date="2019-04" db="EMBL/GenBank/DDBJ databases">
        <title>Draft genome of the big-headed turtle Platysternon megacephalum.</title>
        <authorList>
            <person name="Gong S."/>
        </authorList>
    </citation>
    <scope>NUCLEOTIDE SEQUENCE [LARGE SCALE GENOMIC DNA]</scope>
    <source>
        <strain evidence="8">DO16091913</strain>
        <tissue evidence="8">Muscle</tissue>
    </source>
</reference>
<dbReference type="GO" id="GO:0005768">
    <property type="term" value="C:endosome"/>
    <property type="evidence" value="ECO:0007669"/>
    <property type="project" value="TreeGrafter"/>
</dbReference>
<keyword evidence="5" id="KW-0325">Glycoprotein</keyword>
<feature type="region of interest" description="Disordered" evidence="6">
    <location>
        <begin position="494"/>
        <end position="527"/>
    </location>
</feature>
<dbReference type="Pfam" id="PF05577">
    <property type="entry name" value="Peptidase_S28"/>
    <property type="match status" value="1"/>
</dbReference>
<dbReference type="OrthoDB" id="1735038at2759"/>
<keyword evidence="4" id="KW-0378">Hydrolase</keyword>
<dbReference type="GO" id="GO:0070008">
    <property type="term" value="F:serine-type exopeptidase activity"/>
    <property type="evidence" value="ECO:0007669"/>
    <property type="project" value="InterPro"/>
</dbReference>
<reference evidence="8 9" key="2">
    <citation type="submission" date="2019-04" db="EMBL/GenBank/DDBJ databases">
        <title>The genome sequence of big-headed turtle.</title>
        <authorList>
            <person name="Gong S."/>
        </authorList>
    </citation>
    <scope>NUCLEOTIDE SEQUENCE [LARGE SCALE GENOMIC DNA]</scope>
    <source>
        <strain evidence="8">DO16091913</strain>
        <tissue evidence="8">Muscle</tissue>
    </source>
</reference>
<dbReference type="PANTHER" id="PTHR11010">
    <property type="entry name" value="PROTEASE S28 PRO-X CARBOXYPEPTIDASE-RELATED"/>
    <property type="match status" value="1"/>
</dbReference>
<evidence type="ECO:0000313" key="8">
    <source>
        <dbReference type="EMBL" id="TFJ99428.1"/>
    </source>
</evidence>
<name>A0A4D9DQQ6_9SAUR</name>
<dbReference type="GO" id="GO:0008239">
    <property type="term" value="F:dipeptidyl-peptidase activity"/>
    <property type="evidence" value="ECO:0007669"/>
    <property type="project" value="TreeGrafter"/>
</dbReference>
<proteinExistence type="inferred from homology"/>
<dbReference type="EMBL" id="QXTE01000329">
    <property type="protein sequence ID" value="TFJ99428.1"/>
    <property type="molecule type" value="Genomic_DNA"/>
</dbReference>
<sequence length="527" mass="58635">MGRPVPWALGVLLWLLILAEAGRNFRLLRQQVLRAREVQAMKETVSRRRLLRPAPWRSPSEGALRQPLDHFDRQEGRLFNQRFWINEEFWHRPAGPVFLYIGGESSLSQFAVLAGHHMEMARKYGALAVALEHRFYGASINPDGLQDASLRFLSSQQALADLASFHLFVTQKYNLTRNNTWICFGGSYPGSLAAWFRLKFPHLVFAAVASSAPVRAQLDFTGYNQVVAASLTDPVVGGSAQCREAVARAFSAVDQRLHAGRLAELEKDFRSCEPLTEPDDRGELASNLADIFMGAVQYNDEGFQGGTVAKLCSIMTDTGLGSPYQRLIAVNSGFLESMALPCMENSRQRALAELRSANLTLSGVGERQWYFQTCTEFGYYQTCEDATCPFSRLLTLSDQLDLCSQVFGIGPERVGEAVTFTNEYYGADHPKASRILFVNGDIDPWHALSVLKNQSRSELAILINGTSHCANMNPSRPSDPLPLILAREVRARREARPGGERDWNRPRLEPQNLLLSSSDSPPAPGLL</sequence>
<evidence type="ECO:0000256" key="5">
    <source>
        <dbReference type="ARBA" id="ARBA00023180"/>
    </source>
</evidence>
<dbReference type="STRING" id="55544.A0A4D9DQQ6"/>
<comment type="caution">
    <text evidence="8">The sequence shown here is derived from an EMBL/GenBank/DDBJ whole genome shotgun (WGS) entry which is preliminary data.</text>
</comment>
<gene>
    <name evidence="8" type="ORF">DR999_PMT18522</name>
</gene>
<dbReference type="Proteomes" id="UP000297703">
    <property type="component" value="Unassembled WGS sequence"/>
</dbReference>
<dbReference type="Gene3D" id="3.40.50.1820">
    <property type="entry name" value="alpha/beta hydrolase"/>
    <property type="match status" value="1"/>
</dbReference>
<comment type="similarity">
    <text evidence="1">Belongs to the peptidase S28 family.</text>
</comment>
<evidence type="ECO:0000256" key="4">
    <source>
        <dbReference type="ARBA" id="ARBA00022801"/>
    </source>
</evidence>
<dbReference type="InterPro" id="IPR042269">
    <property type="entry name" value="Ser_carbopepase_S28_SKS"/>
</dbReference>